<keyword evidence="5 7" id="KW-0326">Glycosidase</keyword>
<name>A0A449BCR4_HAPAX</name>
<keyword evidence="9" id="KW-1185">Reference proteome</keyword>
<keyword evidence="4" id="KW-0119">Carbohydrate metabolism</keyword>
<dbReference type="InterPro" id="IPR023296">
    <property type="entry name" value="Glyco_hydro_beta-prop_sf"/>
</dbReference>
<dbReference type="Proteomes" id="UP000289841">
    <property type="component" value="Chromosome"/>
</dbReference>
<dbReference type="PANTHER" id="PTHR43772">
    <property type="entry name" value="ENDO-1,4-BETA-XYLANASE"/>
    <property type="match status" value="1"/>
</dbReference>
<dbReference type="RefSeq" id="WP_197724325.1">
    <property type="nucleotide sequence ID" value="NZ_LR215048.1"/>
</dbReference>
<protein>
    <submittedName>
        <fullName evidence="8">Xylosidase/arabinosidase</fullName>
    </submittedName>
</protein>
<evidence type="ECO:0000256" key="1">
    <source>
        <dbReference type="ARBA" id="ARBA00009865"/>
    </source>
</evidence>
<reference evidence="8 9" key="1">
    <citation type="submission" date="2019-01" db="EMBL/GenBank/DDBJ databases">
        <authorList>
            <consortium name="Pathogen Informatics"/>
        </authorList>
    </citation>
    <scope>NUCLEOTIDE SEQUENCE [LARGE SCALE GENOMIC DNA]</scope>
    <source>
        <strain evidence="8 9">NCTC10138</strain>
    </source>
</reference>
<evidence type="ECO:0000313" key="9">
    <source>
        <dbReference type="Proteomes" id="UP000289841"/>
    </source>
</evidence>
<dbReference type="AlphaFoldDB" id="A0A449BCR4"/>
<dbReference type="InterPro" id="IPR052176">
    <property type="entry name" value="Glycosyl_Hydrlase_43_Enz"/>
</dbReference>
<evidence type="ECO:0000256" key="6">
    <source>
        <dbReference type="PIRSR" id="PIRSR606710-2"/>
    </source>
</evidence>
<dbReference type="EMBL" id="LR215048">
    <property type="protein sequence ID" value="VEU80239.1"/>
    <property type="molecule type" value="Genomic_DNA"/>
</dbReference>
<dbReference type="CDD" id="cd18620">
    <property type="entry name" value="GH43_XylA-like"/>
    <property type="match status" value="1"/>
</dbReference>
<dbReference type="InterPro" id="IPR006710">
    <property type="entry name" value="Glyco_hydro_43"/>
</dbReference>
<dbReference type="Gene3D" id="2.60.120.260">
    <property type="entry name" value="Galactose-binding domain-like"/>
    <property type="match status" value="1"/>
</dbReference>
<evidence type="ECO:0000256" key="5">
    <source>
        <dbReference type="ARBA" id="ARBA00023295"/>
    </source>
</evidence>
<gene>
    <name evidence="8" type="primary">xylA_2</name>
    <name evidence="8" type="ORF">NCTC10138_00598</name>
</gene>
<keyword evidence="2" id="KW-0624">Polysaccharide degradation</keyword>
<feature type="site" description="Important for catalytic activity, responsible for pKa modulation of the active site Glu and correct orientation of both the proton donor and substrate" evidence="6">
    <location>
        <position position="143"/>
    </location>
</feature>
<dbReference type="PANTHER" id="PTHR43772:SF2">
    <property type="entry name" value="PUTATIVE (AFU_ORTHOLOGUE AFUA_2G04480)-RELATED"/>
    <property type="match status" value="1"/>
</dbReference>
<dbReference type="KEGG" id="aaxa:NCTC10138_00598"/>
<comment type="similarity">
    <text evidence="1 7">Belongs to the glycosyl hydrolase 43 family.</text>
</comment>
<evidence type="ECO:0000256" key="2">
    <source>
        <dbReference type="ARBA" id="ARBA00022651"/>
    </source>
</evidence>
<sequence>MKQIVNPFLPSYEYIPDPEPRVFDGRVYIYGSHDRFNGVSFCLNDYVTWSAPIDDLTNWRYEGVIYERKSDPKYRKGPLNAMFASDVIKALDGKYYMYYTLGYCGHISIAVSDSPTGKYEFLGHVKYEDGILLGEKNEGIQFDPAIFIDEDKRVYLYSGFAPRKLSRFLFGNKKPMKEGAMVVELSNDMQTVISKPKYIAKTIFNSKDTDYYGHEFFEAASMRKINGKYYFIYSSINGHELCYAISDYPDKGFKYQGILVSNGDIGIKNKPINYIGNNHGSILELNDDFYIFYHRQTNRNSFSRQACAEKIKFEDGKFIQAEITSNGLNNTPLKAEGKHMAYIACNLYSKKGVYFYRVFKKHSKYHPYFTQDGKDRNENPKQYIKNFNKYSIAGFKYFEFNNETEIEVYVKGRSKGKIIVKNGNNELLAIISINGMQNKFKADLKALKGIHELQFSYEGKGNFNFISFEIK</sequence>
<evidence type="ECO:0000256" key="7">
    <source>
        <dbReference type="RuleBase" id="RU361187"/>
    </source>
</evidence>
<keyword evidence="2" id="KW-0858">Xylan degradation</keyword>
<dbReference type="Pfam" id="PF04616">
    <property type="entry name" value="Glyco_hydro_43"/>
    <property type="match status" value="1"/>
</dbReference>
<evidence type="ECO:0000313" key="8">
    <source>
        <dbReference type="EMBL" id="VEU80239.1"/>
    </source>
</evidence>
<evidence type="ECO:0000256" key="3">
    <source>
        <dbReference type="ARBA" id="ARBA00022801"/>
    </source>
</evidence>
<dbReference type="SUPFAM" id="SSF75005">
    <property type="entry name" value="Arabinanase/levansucrase/invertase"/>
    <property type="match status" value="1"/>
</dbReference>
<dbReference type="Gene3D" id="2.115.10.20">
    <property type="entry name" value="Glycosyl hydrolase domain, family 43"/>
    <property type="match status" value="1"/>
</dbReference>
<accession>A0A449BCR4</accession>
<organism evidence="8 9">
    <name type="scientific">Haploplasma axanthum</name>
    <name type="common">Acholeplasma axanthum</name>
    <dbReference type="NCBI Taxonomy" id="29552"/>
    <lineage>
        <taxon>Bacteria</taxon>
        <taxon>Bacillati</taxon>
        <taxon>Mycoplasmatota</taxon>
        <taxon>Mollicutes</taxon>
        <taxon>Acholeplasmatales</taxon>
        <taxon>Acholeplasmataceae</taxon>
        <taxon>Haploplasma</taxon>
    </lineage>
</organism>
<dbReference type="GO" id="GO:0004553">
    <property type="term" value="F:hydrolase activity, hydrolyzing O-glycosyl compounds"/>
    <property type="evidence" value="ECO:0007669"/>
    <property type="project" value="InterPro"/>
</dbReference>
<evidence type="ECO:0000256" key="4">
    <source>
        <dbReference type="ARBA" id="ARBA00023277"/>
    </source>
</evidence>
<keyword evidence="3 7" id="KW-0378">Hydrolase</keyword>
<dbReference type="STRING" id="1278311.GCA_000428705_01445"/>
<proteinExistence type="inferred from homology"/>
<dbReference type="GO" id="GO:0045493">
    <property type="term" value="P:xylan catabolic process"/>
    <property type="evidence" value="ECO:0007669"/>
    <property type="project" value="UniProtKB-KW"/>
</dbReference>